<comment type="function">
    <text evidence="7">Catalyzes the ATP-dependent phosphorylation of L-homoserine to L-homoserine phosphate.</text>
</comment>
<keyword evidence="6 7" id="KW-0067">ATP-binding</keyword>
<keyword evidence="1 7" id="KW-0028">Amino-acid biosynthesis</keyword>
<dbReference type="GO" id="GO:0004413">
    <property type="term" value="F:homoserine kinase activity"/>
    <property type="evidence" value="ECO:0007669"/>
    <property type="project" value="UniProtKB-UniRule"/>
</dbReference>
<dbReference type="InterPro" id="IPR000870">
    <property type="entry name" value="Homoserine_kinase"/>
</dbReference>
<comment type="caution">
    <text evidence="7">Lacks conserved residue(s) required for the propagation of feature annotation.</text>
</comment>
<dbReference type="PRINTS" id="PR00958">
    <property type="entry name" value="HOMSERKINASE"/>
</dbReference>
<evidence type="ECO:0000256" key="7">
    <source>
        <dbReference type="HAMAP-Rule" id="MF_00384"/>
    </source>
</evidence>
<dbReference type="InterPro" id="IPR006204">
    <property type="entry name" value="GHMP_kinase_N_dom"/>
</dbReference>
<keyword evidence="5 7" id="KW-0418">Kinase</keyword>
<evidence type="ECO:0000256" key="5">
    <source>
        <dbReference type="ARBA" id="ARBA00022777"/>
    </source>
</evidence>
<dbReference type="InterPro" id="IPR013750">
    <property type="entry name" value="GHMP_kinase_C_dom"/>
</dbReference>
<evidence type="ECO:0000313" key="12">
    <source>
        <dbReference type="Proteomes" id="UP000182521"/>
    </source>
</evidence>
<sequence length="317" mass="33949">MKLANINSSKAFAPATSANFAVGYDLLGFAIDGVGDTIELKKRNDSKLVIKEIIGVTGADKLPFDSEKNVATAVIKKFLSDKKIDIGFDVYIKKGITLGSGMGGSAASSVAALVAMNVFFEKPYSYDDLIDYAIYGESLISGSFHGDNAVPCMFGGLVLLQSSKPCKKIDLPIVDCNVAIVCPDLSIETKKARELLKEPYDLSKIVEHSSCLASVISALYTHNIDLLGESLKDVLIEPRRAGLITGYYDVQKAAKDAGAIACGISGSGPTMFALVKKEDNVDVVVNAMRNKFNEFGLSSDSWISAMSKKGAYLLEKK</sequence>
<dbReference type="NCBIfam" id="NF002288">
    <property type="entry name" value="PRK01212.1-4"/>
    <property type="match status" value="1"/>
</dbReference>
<comment type="subcellular location">
    <subcellularLocation>
        <location evidence="7">Cytoplasm</location>
    </subcellularLocation>
</comment>
<dbReference type="GO" id="GO:0009088">
    <property type="term" value="P:threonine biosynthetic process"/>
    <property type="evidence" value="ECO:0007669"/>
    <property type="project" value="UniProtKB-UniRule"/>
</dbReference>
<dbReference type="NCBIfam" id="TIGR00191">
    <property type="entry name" value="thrB"/>
    <property type="match status" value="1"/>
</dbReference>
<dbReference type="GO" id="GO:0005737">
    <property type="term" value="C:cytoplasm"/>
    <property type="evidence" value="ECO:0007669"/>
    <property type="project" value="UniProtKB-SubCell"/>
</dbReference>
<feature type="domain" description="GHMP kinase C-terminal" evidence="10">
    <location>
        <begin position="216"/>
        <end position="293"/>
    </location>
</feature>
<comment type="catalytic activity">
    <reaction evidence="7">
        <text>L-homoserine + ATP = O-phospho-L-homoserine + ADP + H(+)</text>
        <dbReference type="Rhea" id="RHEA:13985"/>
        <dbReference type="ChEBI" id="CHEBI:15378"/>
        <dbReference type="ChEBI" id="CHEBI:30616"/>
        <dbReference type="ChEBI" id="CHEBI:57476"/>
        <dbReference type="ChEBI" id="CHEBI:57590"/>
        <dbReference type="ChEBI" id="CHEBI:456216"/>
        <dbReference type="EC" id="2.7.1.39"/>
    </reaction>
</comment>
<dbReference type="AlphaFoldDB" id="A0A1J0KSI4"/>
<proteinExistence type="inferred from homology"/>
<evidence type="ECO:0000256" key="6">
    <source>
        <dbReference type="ARBA" id="ARBA00022840"/>
    </source>
</evidence>
<reference evidence="12" key="1">
    <citation type="submission" date="2014-10" db="EMBL/GenBank/DDBJ databases">
        <authorList>
            <person name="Kuske C.R."/>
            <person name="Challacombe J.F."/>
            <person name="Daligault H.E."/>
            <person name="Davenport K.W."/>
            <person name="Johnson S.L."/>
            <person name="Siddaramappa S."/>
            <person name="Petersen J.M."/>
        </authorList>
    </citation>
    <scope>NUCLEOTIDE SEQUENCE [LARGE SCALE GENOMIC DNA]</scope>
    <source>
        <strain evidence="12">CA97-1460</strain>
    </source>
</reference>
<keyword evidence="3 7" id="KW-0791">Threonine biosynthesis</keyword>
<dbReference type="InterPro" id="IPR014721">
    <property type="entry name" value="Ribsml_uS5_D2-typ_fold_subgr"/>
</dbReference>
<keyword evidence="7" id="KW-0963">Cytoplasm</keyword>
<dbReference type="HAMAP" id="MF_00384">
    <property type="entry name" value="Homoser_kinase"/>
    <property type="match status" value="1"/>
</dbReference>
<dbReference type="EC" id="2.7.1.39" evidence="7 8"/>
<keyword evidence="2 7" id="KW-0808">Transferase</keyword>
<dbReference type="Pfam" id="PF08544">
    <property type="entry name" value="GHMP_kinases_C"/>
    <property type="match status" value="1"/>
</dbReference>
<evidence type="ECO:0000313" key="11">
    <source>
        <dbReference type="EMBL" id="APC96679.1"/>
    </source>
</evidence>
<organism evidence="11 12">
    <name type="scientific">Francisella frigiditurris</name>
    <dbReference type="NCBI Taxonomy" id="1542390"/>
    <lineage>
        <taxon>Bacteria</taxon>
        <taxon>Pseudomonadati</taxon>
        <taxon>Pseudomonadota</taxon>
        <taxon>Gammaproteobacteria</taxon>
        <taxon>Thiotrichales</taxon>
        <taxon>Francisellaceae</taxon>
        <taxon>Francisella</taxon>
    </lineage>
</organism>
<name>A0A1J0KSI4_9GAMM</name>
<comment type="similarity">
    <text evidence="7">Belongs to the GHMP kinase family. Homoserine kinase subfamily.</text>
</comment>
<dbReference type="OrthoDB" id="9769912at2"/>
<keyword evidence="12" id="KW-1185">Reference proteome</keyword>
<dbReference type="PIRSF" id="PIRSF000676">
    <property type="entry name" value="Homoser_kin"/>
    <property type="match status" value="1"/>
</dbReference>
<gene>
    <name evidence="7 11" type="primary">thrB</name>
    <name evidence="11" type="ORF">KX01_223</name>
</gene>
<dbReference type="EMBL" id="CP009654">
    <property type="protein sequence ID" value="APC96679.1"/>
    <property type="molecule type" value="Genomic_DNA"/>
</dbReference>
<dbReference type="Gene3D" id="3.30.230.10">
    <property type="match status" value="1"/>
</dbReference>
<dbReference type="InterPro" id="IPR036554">
    <property type="entry name" value="GHMP_kinase_C_sf"/>
</dbReference>
<dbReference type="RefSeq" id="WP_071663243.1">
    <property type="nucleotide sequence ID" value="NZ_CP009654.1"/>
</dbReference>
<evidence type="ECO:0000256" key="1">
    <source>
        <dbReference type="ARBA" id="ARBA00022605"/>
    </source>
</evidence>
<dbReference type="STRING" id="1542390.KX01_223"/>
<dbReference type="SUPFAM" id="SSF54211">
    <property type="entry name" value="Ribosomal protein S5 domain 2-like"/>
    <property type="match status" value="1"/>
</dbReference>
<dbReference type="UniPathway" id="UPA00050">
    <property type="reaction ID" value="UER00064"/>
</dbReference>
<evidence type="ECO:0000256" key="3">
    <source>
        <dbReference type="ARBA" id="ARBA00022697"/>
    </source>
</evidence>
<evidence type="ECO:0000256" key="2">
    <source>
        <dbReference type="ARBA" id="ARBA00022679"/>
    </source>
</evidence>
<dbReference type="Gene3D" id="3.30.70.890">
    <property type="entry name" value="GHMP kinase, C-terminal domain"/>
    <property type="match status" value="1"/>
</dbReference>
<comment type="pathway">
    <text evidence="7">Amino-acid biosynthesis; L-threonine biosynthesis; L-threonine from L-aspartate: step 4/5.</text>
</comment>
<dbReference type="PANTHER" id="PTHR20861">
    <property type="entry name" value="HOMOSERINE/4-DIPHOSPHOCYTIDYL-2-C-METHYL-D-ERYTHRITOL KINASE"/>
    <property type="match status" value="1"/>
</dbReference>
<dbReference type="InterPro" id="IPR020568">
    <property type="entry name" value="Ribosomal_Su5_D2-typ_SF"/>
</dbReference>
<keyword evidence="4 7" id="KW-0547">Nucleotide-binding</keyword>
<dbReference type="Proteomes" id="UP000182521">
    <property type="component" value="Chromosome"/>
</dbReference>
<evidence type="ECO:0000259" key="10">
    <source>
        <dbReference type="Pfam" id="PF08544"/>
    </source>
</evidence>
<accession>A0A1J0KSI4</accession>
<evidence type="ECO:0000259" key="9">
    <source>
        <dbReference type="Pfam" id="PF00288"/>
    </source>
</evidence>
<dbReference type="SUPFAM" id="SSF55060">
    <property type="entry name" value="GHMP Kinase, C-terminal domain"/>
    <property type="match status" value="1"/>
</dbReference>
<evidence type="ECO:0000256" key="8">
    <source>
        <dbReference type="NCBIfam" id="TIGR00191"/>
    </source>
</evidence>
<evidence type="ECO:0000256" key="4">
    <source>
        <dbReference type="ARBA" id="ARBA00022741"/>
    </source>
</evidence>
<feature type="domain" description="GHMP kinase N-terminal" evidence="9">
    <location>
        <begin position="70"/>
        <end position="156"/>
    </location>
</feature>
<dbReference type="GO" id="GO:0005524">
    <property type="term" value="F:ATP binding"/>
    <property type="evidence" value="ECO:0007669"/>
    <property type="project" value="UniProtKB-UniRule"/>
</dbReference>
<dbReference type="PANTHER" id="PTHR20861:SF1">
    <property type="entry name" value="HOMOSERINE KINASE"/>
    <property type="match status" value="1"/>
</dbReference>
<dbReference type="KEGG" id="frc:KX01_223"/>
<protein>
    <recommendedName>
        <fullName evidence="7 8">Homoserine kinase</fullName>
        <shortName evidence="7">HK</shortName>
        <shortName evidence="7">HSK</shortName>
        <ecNumber evidence="7 8">2.7.1.39</ecNumber>
    </recommendedName>
</protein>
<dbReference type="Pfam" id="PF00288">
    <property type="entry name" value="GHMP_kinases_N"/>
    <property type="match status" value="1"/>
</dbReference>